<feature type="compositionally biased region" description="Basic and acidic residues" evidence="8">
    <location>
        <begin position="445"/>
        <end position="491"/>
    </location>
</feature>
<feature type="transmembrane region" description="Helical" evidence="9">
    <location>
        <begin position="354"/>
        <end position="379"/>
    </location>
</feature>
<evidence type="ECO:0000256" key="7">
    <source>
        <dbReference type="PROSITE-ProRule" id="PRU10141"/>
    </source>
</evidence>
<feature type="region of interest" description="Disordered" evidence="8">
    <location>
        <begin position="314"/>
        <end position="346"/>
    </location>
</feature>
<dbReference type="InterPro" id="IPR008271">
    <property type="entry name" value="Ser/Thr_kinase_AS"/>
</dbReference>
<feature type="region of interest" description="Disordered" evidence="8">
    <location>
        <begin position="425"/>
        <end position="491"/>
    </location>
</feature>
<keyword evidence="5 11" id="KW-0418">Kinase</keyword>
<dbReference type="SUPFAM" id="SSF56112">
    <property type="entry name" value="Protein kinase-like (PK-like)"/>
    <property type="match status" value="1"/>
</dbReference>
<feature type="compositionally biased region" description="Low complexity" evidence="8">
    <location>
        <begin position="325"/>
        <end position="339"/>
    </location>
</feature>
<proteinExistence type="predicted"/>
<feature type="binding site" evidence="7">
    <location>
        <position position="46"/>
    </location>
    <ligand>
        <name>ATP</name>
        <dbReference type="ChEBI" id="CHEBI:30616"/>
    </ligand>
</feature>
<dbReference type="Pfam" id="PF00069">
    <property type="entry name" value="Pkinase"/>
    <property type="match status" value="1"/>
</dbReference>
<keyword evidence="9" id="KW-0472">Membrane</keyword>
<dbReference type="InterPro" id="IPR011009">
    <property type="entry name" value="Kinase-like_dom_sf"/>
</dbReference>
<dbReference type="PROSITE" id="PS00108">
    <property type="entry name" value="PROTEIN_KINASE_ST"/>
    <property type="match status" value="1"/>
</dbReference>
<protein>
    <recommendedName>
        <fullName evidence="1">non-specific serine/threonine protein kinase</fullName>
        <ecNumber evidence="1">2.7.11.1</ecNumber>
    </recommendedName>
</protein>
<evidence type="ECO:0000256" key="5">
    <source>
        <dbReference type="ARBA" id="ARBA00022777"/>
    </source>
</evidence>
<dbReference type="InterPro" id="IPR000719">
    <property type="entry name" value="Prot_kinase_dom"/>
</dbReference>
<dbReference type="GO" id="GO:0005524">
    <property type="term" value="F:ATP binding"/>
    <property type="evidence" value="ECO:0007669"/>
    <property type="project" value="UniProtKB-UniRule"/>
</dbReference>
<evidence type="ECO:0000256" key="6">
    <source>
        <dbReference type="ARBA" id="ARBA00022840"/>
    </source>
</evidence>
<dbReference type="CDD" id="cd14014">
    <property type="entry name" value="STKc_PknB_like"/>
    <property type="match status" value="1"/>
</dbReference>
<dbReference type="Gene3D" id="3.30.200.20">
    <property type="entry name" value="Phosphorylase Kinase, domain 1"/>
    <property type="match status" value="1"/>
</dbReference>
<dbReference type="PROSITE" id="PS00107">
    <property type="entry name" value="PROTEIN_KINASE_ATP"/>
    <property type="match status" value="1"/>
</dbReference>
<keyword evidence="9" id="KW-1133">Transmembrane helix</keyword>
<evidence type="ECO:0000313" key="11">
    <source>
        <dbReference type="EMBL" id="RLK47668.1"/>
    </source>
</evidence>
<feature type="domain" description="Protein kinase" evidence="10">
    <location>
        <begin position="17"/>
        <end position="277"/>
    </location>
</feature>
<feature type="region of interest" description="Disordered" evidence="8">
    <location>
        <begin position="379"/>
        <end position="410"/>
    </location>
</feature>
<comment type="caution">
    <text evidence="11">The sequence shown here is derived from an EMBL/GenBank/DDBJ whole genome shotgun (WGS) entry which is preliminary data.</text>
</comment>
<dbReference type="SMART" id="SM00220">
    <property type="entry name" value="S_TKc"/>
    <property type="match status" value="1"/>
</dbReference>
<dbReference type="RefSeq" id="WP_121060023.1">
    <property type="nucleotide sequence ID" value="NZ_RCDB01000003.1"/>
</dbReference>
<name>A0A498C4D1_9MICO</name>
<keyword evidence="9" id="KW-0812">Transmembrane</keyword>
<evidence type="ECO:0000256" key="1">
    <source>
        <dbReference type="ARBA" id="ARBA00012513"/>
    </source>
</evidence>
<evidence type="ECO:0000256" key="2">
    <source>
        <dbReference type="ARBA" id="ARBA00022527"/>
    </source>
</evidence>
<keyword evidence="12" id="KW-1185">Reference proteome</keyword>
<sequence length="491" mass="50721">MARPPEGDAEHLLGGRYRVGECIGEGGMARVHRGEDILLGRTVAIKLIRPGIDGVGTPERVRGEVSALASLSHPSLVTLFDAHLDEGETEYLVMEFVDGPPLSHRMDGGPLPREDVAQLAAELAEALHVVHAAGIVHRDVKPSNVLLYRSHLPGRPFRAKLADFGIARLLDDTRVTDTGQVVGTAAYLAPEQVRGAAPAPPADVYALGLVLLEALTGCRAYPHAEGIGTALARLSAPPELPVSLGPRWTSLLARMTAIDPDMRPAALEVAVAAGDILAGSGVPSVSGSVATAAHTMTATAPFPLPAPVEPTLAETVPPPLPTTPPEVAAASAATGTASGPLRSRARRVRRRRRLPIALMTAATVLIVVVGVWAVGALGAPGGGTSPIPPVTESTPDPAPADETIVDPGDGATVDVAVDEAPLTDEIGVEDPGGQPAGVNPAQQNSDEKAQKAAEKEAERAARDAEKAQRDADKAAEKAQKDAEKAAERAGR</sequence>
<evidence type="ECO:0000256" key="9">
    <source>
        <dbReference type="SAM" id="Phobius"/>
    </source>
</evidence>
<dbReference type="PANTHER" id="PTHR43289">
    <property type="entry name" value="MITOGEN-ACTIVATED PROTEIN KINASE KINASE KINASE 20-RELATED"/>
    <property type="match status" value="1"/>
</dbReference>
<accession>A0A498C4D1</accession>
<dbReference type="AlphaFoldDB" id="A0A498C4D1"/>
<evidence type="ECO:0000256" key="3">
    <source>
        <dbReference type="ARBA" id="ARBA00022679"/>
    </source>
</evidence>
<dbReference type="PROSITE" id="PS50011">
    <property type="entry name" value="PROTEIN_KINASE_DOM"/>
    <property type="match status" value="1"/>
</dbReference>
<reference evidence="11 12" key="1">
    <citation type="journal article" date="2015" name="Stand. Genomic Sci.">
        <title>Genomic Encyclopedia of Bacterial and Archaeal Type Strains, Phase III: the genomes of soil and plant-associated and newly described type strains.</title>
        <authorList>
            <person name="Whitman W.B."/>
            <person name="Woyke T."/>
            <person name="Klenk H.P."/>
            <person name="Zhou Y."/>
            <person name="Lilburn T.G."/>
            <person name="Beck B.J."/>
            <person name="De Vos P."/>
            <person name="Vandamme P."/>
            <person name="Eisen J.A."/>
            <person name="Garrity G."/>
            <person name="Hugenholtz P."/>
            <person name="Kyrpides N.C."/>
        </authorList>
    </citation>
    <scope>NUCLEOTIDE SEQUENCE [LARGE SCALE GENOMIC DNA]</scope>
    <source>
        <strain evidence="11 12">S2T63</strain>
    </source>
</reference>
<evidence type="ECO:0000256" key="8">
    <source>
        <dbReference type="SAM" id="MobiDB-lite"/>
    </source>
</evidence>
<keyword evidence="2 11" id="KW-0723">Serine/threonine-protein kinase</keyword>
<gene>
    <name evidence="11" type="ORF">C7474_2265</name>
</gene>
<dbReference type="GO" id="GO:0004674">
    <property type="term" value="F:protein serine/threonine kinase activity"/>
    <property type="evidence" value="ECO:0007669"/>
    <property type="project" value="UniProtKB-KW"/>
</dbReference>
<keyword evidence="3" id="KW-0808">Transferase</keyword>
<evidence type="ECO:0000256" key="4">
    <source>
        <dbReference type="ARBA" id="ARBA00022741"/>
    </source>
</evidence>
<keyword evidence="4 7" id="KW-0547">Nucleotide-binding</keyword>
<dbReference type="Proteomes" id="UP000273158">
    <property type="component" value="Unassembled WGS sequence"/>
</dbReference>
<keyword evidence="6 7" id="KW-0067">ATP-binding</keyword>
<evidence type="ECO:0000259" key="10">
    <source>
        <dbReference type="PROSITE" id="PS50011"/>
    </source>
</evidence>
<dbReference type="EC" id="2.7.11.1" evidence="1"/>
<dbReference type="OrthoDB" id="9762169at2"/>
<evidence type="ECO:0000313" key="12">
    <source>
        <dbReference type="Proteomes" id="UP000273158"/>
    </source>
</evidence>
<organism evidence="11 12">
    <name type="scientific">Microbacterium telephonicum</name>
    <dbReference type="NCBI Taxonomy" id="1714841"/>
    <lineage>
        <taxon>Bacteria</taxon>
        <taxon>Bacillati</taxon>
        <taxon>Actinomycetota</taxon>
        <taxon>Actinomycetes</taxon>
        <taxon>Micrococcales</taxon>
        <taxon>Microbacteriaceae</taxon>
        <taxon>Microbacterium</taxon>
    </lineage>
</organism>
<dbReference type="InterPro" id="IPR017441">
    <property type="entry name" value="Protein_kinase_ATP_BS"/>
</dbReference>
<dbReference type="Gene3D" id="1.10.510.10">
    <property type="entry name" value="Transferase(Phosphotransferase) domain 1"/>
    <property type="match status" value="1"/>
</dbReference>
<dbReference type="EMBL" id="RCDB01000003">
    <property type="protein sequence ID" value="RLK47668.1"/>
    <property type="molecule type" value="Genomic_DNA"/>
</dbReference>
<dbReference type="PANTHER" id="PTHR43289:SF6">
    <property type="entry name" value="SERINE_THREONINE-PROTEIN KINASE NEKL-3"/>
    <property type="match status" value="1"/>
</dbReference>